<dbReference type="CDD" id="cd04208">
    <property type="entry name" value="CuRO_2_CuNIR"/>
    <property type="match status" value="1"/>
</dbReference>
<dbReference type="PRINTS" id="PR00695">
    <property type="entry name" value="CUNO2RDTASE"/>
</dbReference>
<feature type="binding site" description="type 1 copper site" evidence="12">
    <location>
        <position position="164"/>
    </location>
    <ligand>
        <name>Cu cation</name>
        <dbReference type="ChEBI" id="CHEBI:23378"/>
        <label>1</label>
    </ligand>
</feature>
<dbReference type="EC" id="1.7.2.1" evidence="5"/>
<evidence type="ECO:0000256" key="1">
    <source>
        <dbReference type="ARBA" id="ARBA00001960"/>
    </source>
</evidence>
<dbReference type="GO" id="GO:0005507">
    <property type="term" value="F:copper ion binding"/>
    <property type="evidence" value="ECO:0007669"/>
    <property type="project" value="InterPro"/>
</dbReference>
<dbReference type="PROSITE" id="PS51257">
    <property type="entry name" value="PROKAR_LIPOPROTEIN"/>
    <property type="match status" value="1"/>
</dbReference>
<name>A0A4S4BML9_9BACL</name>
<feature type="binding site" description="type 1 copper site" evidence="12">
    <location>
        <position position="159"/>
    </location>
    <ligand>
        <name>Cu cation</name>
        <dbReference type="ChEBI" id="CHEBI:23378"/>
        <label>1</label>
    </ligand>
</feature>
<evidence type="ECO:0000256" key="10">
    <source>
        <dbReference type="ARBA" id="ARBA00023008"/>
    </source>
</evidence>
<evidence type="ECO:0000259" key="14">
    <source>
        <dbReference type="Pfam" id="PF07731"/>
    </source>
</evidence>
<evidence type="ECO:0000256" key="4">
    <source>
        <dbReference type="ARBA" id="ARBA00011233"/>
    </source>
</evidence>
<organism evidence="16 17">
    <name type="scientific">Cohnella fermenti</name>
    <dbReference type="NCBI Taxonomy" id="2565925"/>
    <lineage>
        <taxon>Bacteria</taxon>
        <taxon>Bacillati</taxon>
        <taxon>Bacillota</taxon>
        <taxon>Bacilli</taxon>
        <taxon>Bacillales</taxon>
        <taxon>Paenibacillaceae</taxon>
        <taxon>Cohnella</taxon>
    </lineage>
</organism>
<evidence type="ECO:0000256" key="7">
    <source>
        <dbReference type="ARBA" id="ARBA00022723"/>
    </source>
</evidence>
<reference evidence="16 17" key="1">
    <citation type="submission" date="2019-04" db="EMBL/GenBank/DDBJ databases">
        <title>Cohnella sp. nov. isolated from preserved vegetables.</title>
        <authorList>
            <person name="Lin S.-Y."/>
            <person name="Hung M.-H."/>
            <person name="Young C.-C."/>
        </authorList>
    </citation>
    <scope>NUCLEOTIDE SEQUENCE [LARGE SCALE GENOMIC DNA]</scope>
    <source>
        <strain evidence="16 17">CC-MHH1044</strain>
    </source>
</reference>
<accession>A0A4S4BML9</accession>
<comment type="subunit">
    <text evidence="4">Homotrimer.</text>
</comment>
<keyword evidence="13" id="KW-0732">Signal</keyword>
<dbReference type="InterPro" id="IPR045087">
    <property type="entry name" value="Cu-oxidase_fam"/>
</dbReference>
<keyword evidence="10 12" id="KW-0186">Copper</keyword>
<feature type="binding site" description="type 1 copper site" evidence="12">
    <location>
        <position position="151"/>
    </location>
    <ligand>
        <name>Cu cation</name>
        <dbReference type="ChEBI" id="CHEBI:23378"/>
        <label>1</label>
    </ligand>
</feature>
<dbReference type="GO" id="GO:0050421">
    <property type="term" value="F:nitrite reductase (NO-forming) activity"/>
    <property type="evidence" value="ECO:0007669"/>
    <property type="project" value="UniProtKB-EC"/>
</dbReference>
<keyword evidence="9" id="KW-0560">Oxidoreductase</keyword>
<dbReference type="InterPro" id="IPR008972">
    <property type="entry name" value="Cupredoxin"/>
</dbReference>
<feature type="chain" id="PRO_5020474561" description="Copper-containing nitrite reductase" evidence="13">
    <location>
        <begin position="26"/>
        <end position="327"/>
    </location>
</feature>
<sequence>MPLHPWKFAVLLAAALSLAACRSDAGTEAEGASAAPSAQVIDQAPVEPIVTREGDVVHIELTAQVTNVEIAEDEYYRAWTFNGTVPGPVLRVREGDTIQLTLRNLDPNMPHSMDLHAVQASPSGKFVDIMPDEQGTFTYTADSPGVFMYHCGTKPVLLHIGNGMYGMIIVEPKNGYSTDAGVDREYMLVQSEWYADNSIDAMLHGESKYVVFNGNDYALNEQPLLAKVGDRIRLYVVNAGPNEVSSFHVVGAIFDRVYESGNPANVQRGIQTTLIPAGGGSVVEFTVQEAGDYPIVSHQFDQATKGAVATLRVTEDGRDNGEPAMGH</sequence>
<evidence type="ECO:0000256" key="5">
    <source>
        <dbReference type="ARBA" id="ARBA00011882"/>
    </source>
</evidence>
<feature type="domain" description="Plastocyanin-like" evidence="15">
    <location>
        <begin position="65"/>
        <end position="174"/>
    </location>
</feature>
<evidence type="ECO:0000256" key="8">
    <source>
        <dbReference type="ARBA" id="ARBA00022737"/>
    </source>
</evidence>
<evidence type="ECO:0000256" key="6">
    <source>
        <dbReference type="ARBA" id="ARBA00017290"/>
    </source>
</evidence>
<dbReference type="CDD" id="cd11020">
    <property type="entry name" value="CuRO_1_CuNIR"/>
    <property type="match status" value="1"/>
</dbReference>
<feature type="domain" description="Plastocyanin-like" evidence="14">
    <location>
        <begin position="206"/>
        <end position="314"/>
    </location>
</feature>
<comment type="cofactor">
    <cofactor evidence="2 12">
        <name>Cu(2+)</name>
        <dbReference type="ChEBI" id="CHEBI:29036"/>
    </cofactor>
</comment>
<comment type="cofactor">
    <cofactor evidence="1 12">
        <name>Cu(+)</name>
        <dbReference type="ChEBI" id="CHEBI:49552"/>
    </cofactor>
</comment>
<gene>
    <name evidence="16" type="ORF">E6C55_20065</name>
</gene>
<dbReference type="Pfam" id="PF07731">
    <property type="entry name" value="Cu-oxidase_2"/>
    <property type="match status" value="1"/>
</dbReference>
<dbReference type="Gene3D" id="2.60.40.420">
    <property type="entry name" value="Cupredoxins - blue copper proteins"/>
    <property type="match status" value="2"/>
</dbReference>
<evidence type="ECO:0000256" key="11">
    <source>
        <dbReference type="ARBA" id="ARBA00049340"/>
    </source>
</evidence>
<dbReference type="EMBL" id="SSOB01000027">
    <property type="protein sequence ID" value="THF76076.1"/>
    <property type="molecule type" value="Genomic_DNA"/>
</dbReference>
<comment type="caution">
    <text evidence="16">The sequence shown here is derived from an EMBL/GenBank/DDBJ whole genome shotgun (WGS) entry which is preliminary data.</text>
</comment>
<dbReference type="RefSeq" id="WP_136371603.1">
    <property type="nucleotide sequence ID" value="NZ_SSOB01000027.1"/>
</dbReference>
<dbReference type="Pfam" id="PF07732">
    <property type="entry name" value="Cu-oxidase_3"/>
    <property type="match status" value="1"/>
</dbReference>
<feature type="signal peptide" evidence="13">
    <location>
        <begin position="1"/>
        <end position="25"/>
    </location>
</feature>
<evidence type="ECO:0000259" key="15">
    <source>
        <dbReference type="Pfam" id="PF07732"/>
    </source>
</evidence>
<evidence type="ECO:0000256" key="12">
    <source>
        <dbReference type="PIRSR" id="PIRSR601287-1"/>
    </source>
</evidence>
<evidence type="ECO:0000313" key="17">
    <source>
        <dbReference type="Proteomes" id="UP000310636"/>
    </source>
</evidence>
<evidence type="ECO:0000256" key="2">
    <source>
        <dbReference type="ARBA" id="ARBA00001973"/>
    </source>
</evidence>
<dbReference type="AlphaFoldDB" id="A0A4S4BML9"/>
<dbReference type="InterPro" id="IPR011707">
    <property type="entry name" value="Cu-oxidase-like_N"/>
</dbReference>
<dbReference type="InterPro" id="IPR001287">
    <property type="entry name" value="NO2-reductase_Cu"/>
</dbReference>
<feature type="binding site" description="type 1 copper site" evidence="12">
    <location>
        <position position="298"/>
    </location>
    <ligand>
        <name>Cu cation</name>
        <dbReference type="ChEBI" id="CHEBI:23378"/>
        <label>1</label>
    </ligand>
</feature>
<dbReference type="InterPro" id="IPR011706">
    <property type="entry name" value="Cu-oxidase_C"/>
</dbReference>
<evidence type="ECO:0000313" key="16">
    <source>
        <dbReference type="EMBL" id="THF76076.1"/>
    </source>
</evidence>
<evidence type="ECO:0000256" key="13">
    <source>
        <dbReference type="SAM" id="SignalP"/>
    </source>
</evidence>
<feature type="binding site" description="type 1 copper site" evidence="12">
    <location>
        <position position="116"/>
    </location>
    <ligand>
        <name>Cu cation</name>
        <dbReference type="ChEBI" id="CHEBI:23378"/>
        <label>1</label>
    </ligand>
</feature>
<comment type="similarity">
    <text evidence="3">Belongs to the multicopper oxidase family.</text>
</comment>
<dbReference type="OrthoDB" id="9757546at2"/>
<keyword evidence="17" id="KW-1185">Reference proteome</keyword>
<feature type="binding site" description="type 1 copper site" evidence="12">
    <location>
        <position position="111"/>
    </location>
    <ligand>
        <name>Cu cation</name>
        <dbReference type="ChEBI" id="CHEBI:23378"/>
        <label>1</label>
    </ligand>
</feature>
<dbReference type="SUPFAM" id="SSF49503">
    <property type="entry name" value="Cupredoxins"/>
    <property type="match status" value="2"/>
</dbReference>
<dbReference type="PANTHER" id="PTHR11709:SF394">
    <property type="entry name" value="FI03373P-RELATED"/>
    <property type="match status" value="1"/>
</dbReference>
<dbReference type="Proteomes" id="UP000310636">
    <property type="component" value="Unassembled WGS sequence"/>
</dbReference>
<evidence type="ECO:0000256" key="9">
    <source>
        <dbReference type="ARBA" id="ARBA00023002"/>
    </source>
</evidence>
<keyword evidence="7 12" id="KW-0479">Metal-binding</keyword>
<dbReference type="PANTHER" id="PTHR11709">
    <property type="entry name" value="MULTI-COPPER OXIDASE"/>
    <property type="match status" value="1"/>
</dbReference>
<protein>
    <recommendedName>
        <fullName evidence="6">Copper-containing nitrite reductase</fullName>
        <ecNumber evidence="5">1.7.2.1</ecNumber>
    </recommendedName>
</protein>
<evidence type="ECO:0000256" key="3">
    <source>
        <dbReference type="ARBA" id="ARBA00010609"/>
    </source>
</evidence>
<comment type="catalytic activity">
    <reaction evidence="11">
        <text>nitric oxide + Fe(III)-[cytochrome c] + H2O = Fe(II)-[cytochrome c] + nitrite + 2 H(+)</text>
        <dbReference type="Rhea" id="RHEA:15233"/>
        <dbReference type="Rhea" id="RHEA-COMP:10350"/>
        <dbReference type="Rhea" id="RHEA-COMP:14399"/>
        <dbReference type="ChEBI" id="CHEBI:15377"/>
        <dbReference type="ChEBI" id="CHEBI:15378"/>
        <dbReference type="ChEBI" id="CHEBI:16301"/>
        <dbReference type="ChEBI" id="CHEBI:16480"/>
        <dbReference type="ChEBI" id="CHEBI:29033"/>
        <dbReference type="ChEBI" id="CHEBI:29034"/>
        <dbReference type="EC" id="1.7.2.1"/>
    </reaction>
</comment>
<keyword evidence="8" id="KW-0677">Repeat</keyword>
<proteinExistence type="inferred from homology"/>
<feature type="binding site" description="type 1 copper site" evidence="12">
    <location>
        <position position="150"/>
    </location>
    <ligand>
        <name>Cu cation</name>
        <dbReference type="ChEBI" id="CHEBI:23378"/>
        <label>1</label>
    </ligand>
</feature>